<proteinExistence type="predicted"/>
<dbReference type="InterPro" id="IPR011951">
    <property type="entry name" value="HAD-SF_hydro_IA_YjjG/PynA"/>
</dbReference>
<dbReference type="InterPro" id="IPR023214">
    <property type="entry name" value="HAD_sf"/>
</dbReference>
<sequence length="238" mass="27896">MIKAIFFDLDNTLWDHDKAQEKSIESVYGYLKKLHPIPDDKDTFAKIYTHCNDKVWDAYKKGLLKHEEVRINRFIDLLEHYDIRDRELAITLNELYISIYPTWTFLVEGAKELLEELIKKYPLGIVTNGFPETQAIKLERSDLKKYFKWFIYSGEVGKAKPHPEIFDFAMKKAHILHKEALFIGDDFEADIIGAKIVGLKTIWFNPKGKVEPRQDQYADYIVSSLKQISDIVKFQESC</sequence>
<dbReference type="InterPro" id="IPR051400">
    <property type="entry name" value="HAD-like_hydrolase"/>
</dbReference>
<dbReference type="InterPro" id="IPR036412">
    <property type="entry name" value="HAD-like_sf"/>
</dbReference>
<dbReference type="PANTHER" id="PTHR46470:SF2">
    <property type="entry name" value="GLYCERALDEHYDE 3-PHOSPHATE PHOSPHATASE"/>
    <property type="match status" value="1"/>
</dbReference>
<evidence type="ECO:0000256" key="2">
    <source>
        <dbReference type="ARBA" id="ARBA00022723"/>
    </source>
</evidence>
<dbReference type="SFLD" id="SFLDS00003">
    <property type="entry name" value="Haloacid_Dehalogenase"/>
    <property type="match status" value="1"/>
</dbReference>
<name>A0ABZ2Y2G3_9FIRM</name>
<evidence type="ECO:0000313" key="6">
    <source>
        <dbReference type="Proteomes" id="UP001486565"/>
    </source>
</evidence>
<evidence type="ECO:0000256" key="1">
    <source>
        <dbReference type="ARBA" id="ARBA00001946"/>
    </source>
</evidence>
<keyword evidence="4" id="KW-0460">Magnesium</keyword>
<protein>
    <submittedName>
        <fullName evidence="5">YjjG family noncanonical pyrimidine nucleotidase</fullName>
    </submittedName>
</protein>
<dbReference type="Gene3D" id="1.20.120.710">
    <property type="entry name" value="Haloacid dehalogenase hydrolase-like domain"/>
    <property type="match status" value="1"/>
</dbReference>
<dbReference type="SFLD" id="SFLDG01135">
    <property type="entry name" value="C1.5.6:_HAD__Beta-PGM__Phospha"/>
    <property type="match status" value="1"/>
</dbReference>
<dbReference type="NCBIfam" id="TIGR02254">
    <property type="entry name" value="YjjG_YfnB"/>
    <property type="match status" value="1"/>
</dbReference>
<keyword evidence="2" id="KW-0479">Metal-binding</keyword>
<gene>
    <name evidence="5" type="ORF">QBE51_12180</name>
</gene>
<dbReference type="InterPro" id="IPR006439">
    <property type="entry name" value="HAD-SF_hydro_IA"/>
</dbReference>
<keyword evidence="3" id="KW-0378">Hydrolase</keyword>
<reference evidence="5 6" key="1">
    <citation type="submission" date="2023-03" db="EMBL/GenBank/DDBJ databases">
        <title>Novel Species.</title>
        <authorList>
            <person name="Ma S."/>
        </authorList>
    </citation>
    <scope>NUCLEOTIDE SEQUENCE [LARGE SCALE GENOMIC DNA]</scope>
    <source>
        <strain evidence="5 6">LIND6LT2</strain>
    </source>
</reference>
<dbReference type="RefSeq" id="WP_341876523.1">
    <property type="nucleotide sequence ID" value="NZ_CP121687.1"/>
</dbReference>
<organism evidence="5 6">
    <name type="scientific">Defluviitalea saccharophila</name>
    <dbReference type="NCBI Taxonomy" id="879970"/>
    <lineage>
        <taxon>Bacteria</taxon>
        <taxon>Bacillati</taxon>
        <taxon>Bacillota</taxon>
        <taxon>Clostridia</taxon>
        <taxon>Lachnospirales</taxon>
        <taxon>Defluviitaleaceae</taxon>
        <taxon>Defluviitalea</taxon>
    </lineage>
</organism>
<dbReference type="PANTHER" id="PTHR46470">
    <property type="entry name" value="N-ACYLNEURAMINATE-9-PHOSPHATASE"/>
    <property type="match status" value="1"/>
</dbReference>
<dbReference type="Pfam" id="PF00702">
    <property type="entry name" value="Hydrolase"/>
    <property type="match status" value="1"/>
</dbReference>
<dbReference type="NCBIfam" id="TIGR01549">
    <property type="entry name" value="HAD-SF-IA-v1"/>
    <property type="match status" value="1"/>
</dbReference>
<dbReference type="NCBIfam" id="TIGR01509">
    <property type="entry name" value="HAD-SF-IA-v3"/>
    <property type="match status" value="1"/>
</dbReference>
<keyword evidence="6" id="KW-1185">Reference proteome</keyword>
<evidence type="ECO:0000313" key="5">
    <source>
        <dbReference type="EMBL" id="WZL69528.1"/>
    </source>
</evidence>
<dbReference type="SFLD" id="SFLDG01129">
    <property type="entry name" value="C1.5:_HAD__Beta-PGM__Phosphata"/>
    <property type="match status" value="1"/>
</dbReference>
<dbReference type="Proteomes" id="UP001486565">
    <property type="component" value="Chromosome"/>
</dbReference>
<dbReference type="Gene3D" id="3.40.50.1000">
    <property type="entry name" value="HAD superfamily/HAD-like"/>
    <property type="match status" value="1"/>
</dbReference>
<evidence type="ECO:0000256" key="3">
    <source>
        <dbReference type="ARBA" id="ARBA00022801"/>
    </source>
</evidence>
<dbReference type="PRINTS" id="PR00413">
    <property type="entry name" value="HADHALOGNASE"/>
</dbReference>
<dbReference type="SUPFAM" id="SSF56784">
    <property type="entry name" value="HAD-like"/>
    <property type="match status" value="1"/>
</dbReference>
<comment type="cofactor">
    <cofactor evidence="1">
        <name>Mg(2+)</name>
        <dbReference type="ChEBI" id="CHEBI:18420"/>
    </cofactor>
</comment>
<accession>A0ABZ2Y2G3</accession>
<dbReference type="EMBL" id="CP121687">
    <property type="protein sequence ID" value="WZL69528.1"/>
    <property type="molecule type" value="Genomic_DNA"/>
</dbReference>
<evidence type="ECO:0000256" key="4">
    <source>
        <dbReference type="ARBA" id="ARBA00022842"/>
    </source>
</evidence>